<dbReference type="PANTHER" id="PTHR12128">
    <property type="entry name" value="DIHYDRODIPICOLINATE SYNTHASE"/>
    <property type="match status" value="1"/>
</dbReference>
<dbReference type="GO" id="GO:0009089">
    <property type="term" value="P:lysine biosynthetic process via diaminopimelate"/>
    <property type="evidence" value="ECO:0007669"/>
    <property type="project" value="UniProtKB-UniRule"/>
</dbReference>
<comment type="subunit">
    <text evidence="12">Homotetramer; dimer of dimers.</text>
</comment>
<dbReference type="PIRSF" id="PIRSF001365">
    <property type="entry name" value="DHDPS"/>
    <property type="match status" value="1"/>
</dbReference>
<evidence type="ECO:0000256" key="5">
    <source>
        <dbReference type="ARBA" id="ARBA00022490"/>
    </source>
</evidence>
<evidence type="ECO:0000256" key="6">
    <source>
        <dbReference type="ARBA" id="ARBA00022605"/>
    </source>
</evidence>
<feature type="site" description="Part of a proton relay during catalysis" evidence="12">
    <location>
        <position position="116"/>
    </location>
</feature>
<dbReference type="Pfam" id="PF00701">
    <property type="entry name" value="DHDPS"/>
    <property type="match status" value="1"/>
</dbReference>
<evidence type="ECO:0000256" key="9">
    <source>
        <dbReference type="ARBA" id="ARBA00023239"/>
    </source>
</evidence>
<evidence type="ECO:0000256" key="4">
    <source>
        <dbReference type="ARBA" id="ARBA00012086"/>
    </source>
</evidence>
<keyword evidence="17" id="KW-1185">Reference proteome</keyword>
<dbReference type="UniPathway" id="UPA00034">
    <property type="reaction ID" value="UER00017"/>
</dbReference>
<feature type="site" description="Part of a proton relay during catalysis" evidence="12">
    <location>
        <position position="53"/>
    </location>
</feature>
<dbReference type="PRINTS" id="PR00146">
    <property type="entry name" value="DHPICSNTHASE"/>
</dbReference>
<dbReference type="RefSeq" id="WP_171086428.1">
    <property type="nucleotide sequence ID" value="NZ_BNBU01000021.1"/>
</dbReference>
<keyword evidence="6 12" id="KW-0028">Amino-acid biosynthesis</keyword>
<evidence type="ECO:0000256" key="7">
    <source>
        <dbReference type="ARBA" id="ARBA00022915"/>
    </source>
</evidence>
<comment type="subcellular location">
    <subcellularLocation>
        <location evidence="12">Cytoplasm</location>
    </subcellularLocation>
</comment>
<keyword evidence="10 12" id="KW-0704">Schiff base</keyword>
<dbReference type="PROSITE" id="PS00665">
    <property type="entry name" value="DHDPS_1"/>
    <property type="match status" value="1"/>
</dbReference>
<comment type="caution">
    <text evidence="16">The sequence shown here is derived from an EMBL/GenBank/DDBJ whole genome shotgun (WGS) entry which is preliminary data.</text>
</comment>
<evidence type="ECO:0000256" key="15">
    <source>
        <dbReference type="PIRSR" id="PIRSR001365-2"/>
    </source>
</evidence>
<evidence type="ECO:0000256" key="8">
    <source>
        <dbReference type="ARBA" id="ARBA00023154"/>
    </source>
</evidence>
<evidence type="ECO:0000256" key="12">
    <source>
        <dbReference type="HAMAP-Rule" id="MF_00418"/>
    </source>
</evidence>
<dbReference type="GO" id="GO:0008840">
    <property type="term" value="F:4-hydroxy-tetrahydrodipicolinate synthase activity"/>
    <property type="evidence" value="ECO:0007669"/>
    <property type="project" value="UniProtKB-UniRule"/>
</dbReference>
<dbReference type="SMART" id="SM01130">
    <property type="entry name" value="DHDPS"/>
    <property type="match status" value="1"/>
</dbReference>
<name>A0A7Y7B9M4_STRMO</name>
<gene>
    <name evidence="12 16" type="primary">dapA</name>
    <name evidence="16" type="ORF">HG542_28515</name>
</gene>
<feature type="binding site" evidence="12 15">
    <location>
        <position position="54"/>
    </location>
    <ligand>
        <name>pyruvate</name>
        <dbReference type="ChEBI" id="CHEBI:15361"/>
    </ligand>
</feature>
<evidence type="ECO:0000256" key="2">
    <source>
        <dbReference type="ARBA" id="ARBA00005120"/>
    </source>
</evidence>
<comment type="catalytic activity">
    <reaction evidence="11 12">
        <text>L-aspartate 4-semialdehyde + pyruvate = (2S,4S)-4-hydroxy-2,3,4,5-tetrahydrodipicolinate + H2O + H(+)</text>
        <dbReference type="Rhea" id="RHEA:34171"/>
        <dbReference type="ChEBI" id="CHEBI:15361"/>
        <dbReference type="ChEBI" id="CHEBI:15377"/>
        <dbReference type="ChEBI" id="CHEBI:15378"/>
        <dbReference type="ChEBI" id="CHEBI:67139"/>
        <dbReference type="ChEBI" id="CHEBI:537519"/>
        <dbReference type="EC" id="4.3.3.7"/>
    </reaction>
</comment>
<dbReference type="PANTHER" id="PTHR12128:SF66">
    <property type="entry name" value="4-HYDROXY-2-OXOGLUTARATE ALDOLASE, MITOCHONDRIAL"/>
    <property type="match status" value="1"/>
</dbReference>
<dbReference type="HAMAP" id="MF_00418">
    <property type="entry name" value="DapA"/>
    <property type="match status" value="1"/>
</dbReference>
<comment type="caution">
    <text evidence="12">Was originally thought to be a dihydrodipicolinate synthase (DHDPS), catalyzing the condensation of (S)-aspartate-beta-semialdehyde [(S)-ASA] and pyruvate to dihydrodipicolinate (DHDP). However, it was shown in E.coli that the product of the enzymatic reaction is not dihydrodipicolinate but in fact (4S)-4-hydroxy-2,3,4,5-tetrahydro-(2S)-dipicolinic acid (HTPA), and that the consecutive dehydration reaction leading to DHDP is not spontaneous but catalyzed by DapB.</text>
</comment>
<evidence type="ECO:0000256" key="1">
    <source>
        <dbReference type="ARBA" id="ARBA00003294"/>
    </source>
</evidence>
<accession>A0A7Y7B9M4</accession>
<dbReference type="GO" id="GO:0005829">
    <property type="term" value="C:cytosol"/>
    <property type="evidence" value="ECO:0007669"/>
    <property type="project" value="TreeGrafter"/>
</dbReference>
<keyword evidence="5 12" id="KW-0963">Cytoplasm</keyword>
<dbReference type="InterPro" id="IPR020625">
    <property type="entry name" value="Schiff_base-form_aldolases_AS"/>
</dbReference>
<feature type="active site" description="Proton donor/acceptor" evidence="12 14">
    <location>
        <position position="142"/>
    </location>
</feature>
<dbReference type="SUPFAM" id="SSF51569">
    <property type="entry name" value="Aldolase"/>
    <property type="match status" value="1"/>
</dbReference>
<dbReference type="EMBL" id="JABBXF010000084">
    <property type="protein sequence ID" value="NVK81568.1"/>
    <property type="molecule type" value="Genomic_DNA"/>
</dbReference>
<dbReference type="Gene3D" id="3.20.20.70">
    <property type="entry name" value="Aldolase class I"/>
    <property type="match status" value="1"/>
</dbReference>
<dbReference type="InterPro" id="IPR020624">
    <property type="entry name" value="Schiff_base-form_aldolases_CS"/>
</dbReference>
<dbReference type="Proteomes" id="UP000587462">
    <property type="component" value="Unassembled WGS sequence"/>
</dbReference>
<reference evidence="16 17" key="1">
    <citation type="submission" date="2020-04" db="EMBL/GenBank/DDBJ databases">
        <title>Draft Genome Sequence of Streptomyces morookaense DSM 40503, an 8-azaguanine-producing strain.</title>
        <authorList>
            <person name="Qi J."/>
            <person name="Gao J.-M."/>
        </authorList>
    </citation>
    <scope>NUCLEOTIDE SEQUENCE [LARGE SCALE GENOMIC DNA]</scope>
    <source>
        <strain evidence="16 17">DSM 40503</strain>
    </source>
</reference>
<keyword evidence="8 12" id="KW-0457">Lysine biosynthesis</keyword>
<keyword evidence="7 12" id="KW-0220">Diaminopimelate biosynthesis</keyword>
<feature type="active site" description="Schiff-base intermediate with substrate" evidence="12 14">
    <location>
        <position position="170"/>
    </location>
</feature>
<evidence type="ECO:0000256" key="13">
    <source>
        <dbReference type="PIRNR" id="PIRNR001365"/>
    </source>
</evidence>
<proteinExistence type="inferred from homology"/>
<dbReference type="InterPro" id="IPR002220">
    <property type="entry name" value="DapA-like"/>
</dbReference>
<dbReference type="InterPro" id="IPR005263">
    <property type="entry name" value="DapA"/>
</dbReference>
<comment type="similarity">
    <text evidence="3 12 13">Belongs to the DapA family.</text>
</comment>
<dbReference type="EC" id="4.3.3.7" evidence="4 12"/>
<evidence type="ECO:0000256" key="14">
    <source>
        <dbReference type="PIRSR" id="PIRSR001365-1"/>
    </source>
</evidence>
<evidence type="ECO:0000256" key="3">
    <source>
        <dbReference type="ARBA" id="ARBA00007592"/>
    </source>
</evidence>
<feature type="binding site" evidence="12 15">
    <location>
        <position position="210"/>
    </location>
    <ligand>
        <name>pyruvate</name>
        <dbReference type="ChEBI" id="CHEBI:15361"/>
    </ligand>
</feature>
<comment type="pathway">
    <text evidence="2 12">Amino-acid biosynthesis; L-lysine biosynthesis via DAP pathway; (S)-tetrahydrodipicolinate from L-aspartate: step 3/4.</text>
</comment>
<dbReference type="CDD" id="cd00950">
    <property type="entry name" value="DHDPS"/>
    <property type="match status" value="1"/>
</dbReference>
<dbReference type="GO" id="GO:0019877">
    <property type="term" value="P:diaminopimelate biosynthetic process"/>
    <property type="evidence" value="ECO:0007669"/>
    <property type="project" value="UniProtKB-UniRule"/>
</dbReference>
<evidence type="ECO:0000256" key="10">
    <source>
        <dbReference type="ARBA" id="ARBA00023270"/>
    </source>
</evidence>
<sequence>MAPTSTPQTPFGRVLTAMVTPFTSEGALDLDGAQRLARHLVDAGNDGLVVNGTTGESPTTSDAEKAQLVRAVVEAVGDRAHVIAGAGTNDTRHSTELARAAKDAGAHGLLVVTPYYNKPPQEGLVRHFTTVADATDLPVMLYDIPGRSGVALETETIVRLAEHPCIVANKDAKGDLAAASWALSRSGLAWYSGDDMLNLPLLSIGAVGFVSVVGHLVAPELRAMLDAHRSGDVAKAAEIHQRLLPVFTGIFRTQGAMTTKAALGLQGLPAGPLRLPLLGLSPEETEQLKRDLAAGGVQL</sequence>
<protein>
    <recommendedName>
        <fullName evidence="4 12">4-hydroxy-tetrahydrodipicolinate synthase</fullName>
        <shortName evidence="12">HTPA synthase</shortName>
        <ecNumber evidence="4 12">4.3.3.7</ecNumber>
    </recommendedName>
</protein>
<dbReference type="InterPro" id="IPR013785">
    <property type="entry name" value="Aldolase_TIM"/>
</dbReference>
<evidence type="ECO:0000313" key="17">
    <source>
        <dbReference type="Proteomes" id="UP000587462"/>
    </source>
</evidence>
<keyword evidence="9 12" id="KW-0456">Lyase</keyword>
<comment type="function">
    <text evidence="1 12">Catalyzes the condensation of (S)-aspartate-beta-semialdehyde [(S)-ASA] and pyruvate to 4-hydroxy-tetrahydrodipicolinate (HTPA).</text>
</comment>
<dbReference type="NCBIfam" id="TIGR00674">
    <property type="entry name" value="dapA"/>
    <property type="match status" value="1"/>
</dbReference>
<dbReference type="AlphaFoldDB" id="A0A7Y7B9M4"/>
<evidence type="ECO:0000313" key="16">
    <source>
        <dbReference type="EMBL" id="NVK81568.1"/>
    </source>
</evidence>
<organism evidence="16 17">
    <name type="scientific">Streptomyces morookaense</name>
    <name type="common">Streptoverticillium morookaense</name>
    <dbReference type="NCBI Taxonomy" id="1970"/>
    <lineage>
        <taxon>Bacteria</taxon>
        <taxon>Bacillati</taxon>
        <taxon>Actinomycetota</taxon>
        <taxon>Actinomycetes</taxon>
        <taxon>Kitasatosporales</taxon>
        <taxon>Streptomycetaceae</taxon>
        <taxon>Streptomyces</taxon>
    </lineage>
</organism>
<evidence type="ECO:0000256" key="11">
    <source>
        <dbReference type="ARBA" id="ARBA00047836"/>
    </source>
</evidence>
<dbReference type="PROSITE" id="PS00666">
    <property type="entry name" value="DHDPS_2"/>
    <property type="match status" value="1"/>
</dbReference>